<gene>
    <name evidence="2" type="ORF">SAMN04487957_105142</name>
</gene>
<dbReference type="Proteomes" id="UP000199075">
    <property type="component" value="Unassembled WGS sequence"/>
</dbReference>
<organism evidence="2 3">
    <name type="scientific">Halomonas shengliensis</name>
    <dbReference type="NCBI Taxonomy" id="419597"/>
    <lineage>
        <taxon>Bacteria</taxon>
        <taxon>Pseudomonadati</taxon>
        <taxon>Pseudomonadota</taxon>
        <taxon>Gammaproteobacteria</taxon>
        <taxon>Oceanospirillales</taxon>
        <taxon>Halomonadaceae</taxon>
        <taxon>Halomonas</taxon>
    </lineage>
</organism>
<evidence type="ECO:0008006" key="4">
    <source>
        <dbReference type="Google" id="ProtNLM"/>
    </source>
</evidence>
<sequence>MGKRAQRRLMMVWLPLGGILAVGGYLLVTGQRLHLYQALPLLLLACPLMHLFLHRHHGGQQDHGDDD</sequence>
<feature type="transmembrane region" description="Helical" evidence="1">
    <location>
        <begin position="34"/>
        <end position="53"/>
    </location>
</feature>
<dbReference type="STRING" id="419597.SAMN04487957_105142"/>
<evidence type="ECO:0000313" key="3">
    <source>
        <dbReference type="Proteomes" id="UP000199075"/>
    </source>
</evidence>
<keyword evidence="3" id="KW-1185">Reference proteome</keyword>
<reference evidence="3" key="1">
    <citation type="submission" date="2016-10" db="EMBL/GenBank/DDBJ databases">
        <authorList>
            <person name="Varghese N."/>
            <person name="Submissions S."/>
        </authorList>
    </citation>
    <scope>NUCLEOTIDE SEQUENCE [LARGE SCALE GENOMIC DNA]</scope>
    <source>
        <strain evidence="3">CGMCC 1.6444</strain>
    </source>
</reference>
<name>A0A1H0IJ58_9GAMM</name>
<accession>A0A1H0IJ58</accession>
<dbReference type="EMBL" id="FNIV01000005">
    <property type="protein sequence ID" value="SDO31376.1"/>
    <property type="molecule type" value="Genomic_DNA"/>
</dbReference>
<dbReference type="OrthoDB" id="6184276at2"/>
<evidence type="ECO:0000313" key="2">
    <source>
        <dbReference type="EMBL" id="SDO31376.1"/>
    </source>
</evidence>
<keyword evidence="1" id="KW-1133">Transmembrane helix</keyword>
<dbReference type="AlphaFoldDB" id="A0A1H0IJ58"/>
<feature type="transmembrane region" description="Helical" evidence="1">
    <location>
        <begin position="12"/>
        <end position="28"/>
    </location>
</feature>
<dbReference type="RefSeq" id="WP_089678490.1">
    <property type="nucleotide sequence ID" value="NZ_FNIV01000005.1"/>
</dbReference>
<keyword evidence="1" id="KW-0812">Transmembrane</keyword>
<protein>
    <recommendedName>
        <fullName evidence="4">DUF2933 domain-containing protein</fullName>
    </recommendedName>
</protein>
<keyword evidence="1" id="KW-0472">Membrane</keyword>
<dbReference type="Pfam" id="PF11666">
    <property type="entry name" value="DUF2933"/>
    <property type="match status" value="1"/>
</dbReference>
<proteinExistence type="predicted"/>
<dbReference type="InterPro" id="IPR021682">
    <property type="entry name" value="DUF2933"/>
</dbReference>
<evidence type="ECO:0000256" key="1">
    <source>
        <dbReference type="SAM" id="Phobius"/>
    </source>
</evidence>